<keyword evidence="2" id="KW-1185">Reference proteome</keyword>
<dbReference type="OrthoDB" id="4317876at2"/>
<accession>A0A1H0LZY7</accession>
<evidence type="ECO:0000313" key="2">
    <source>
        <dbReference type="Proteomes" id="UP000199651"/>
    </source>
</evidence>
<protein>
    <submittedName>
        <fullName evidence="1">Uncharacterized protein</fullName>
    </submittedName>
</protein>
<organism evidence="1 2">
    <name type="scientific">Actinokineospora alba</name>
    <dbReference type="NCBI Taxonomy" id="504798"/>
    <lineage>
        <taxon>Bacteria</taxon>
        <taxon>Bacillati</taxon>
        <taxon>Actinomycetota</taxon>
        <taxon>Actinomycetes</taxon>
        <taxon>Pseudonocardiales</taxon>
        <taxon>Pseudonocardiaceae</taxon>
        <taxon>Actinokineospora</taxon>
    </lineage>
</organism>
<reference evidence="2" key="1">
    <citation type="submission" date="2016-10" db="EMBL/GenBank/DDBJ databases">
        <authorList>
            <person name="Varghese N."/>
            <person name="Submissions S."/>
        </authorList>
    </citation>
    <scope>NUCLEOTIDE SEQUENCE [LARGE SCALE GENOMIC DNA]</scope>
    <source>
        <strain evidence="2">IBRC-M 10655</strain>
    </source>
</reference>
<dbReference type="Pfam" id="PF19741">
    <property type="entry name" value="DUF6230"/>
    <property type="match status" value="1"/>
</dbReference>
<dbReference type="EMBL" id="FNJB01000004">
    <property type="protein sequence ID" value="SDO73768.1"/>
    <property type="molecule type" value="Genomic_DNA"/>
</dbReference>
<gene>
    <name evidence="1" type="ORF">SAMN05192558_104360</name>
</gene>
<dbReference type="AlphaFoldDB" id="A0A1H0LZY7"/>
<proteinExistence type="predicted"/>
<name>A0A1H0LZY7_9PSEU</name>
<sequence>MNGTRWGRSALLGVPALVLVALCGIGMNTGALAHHVVIQSGTADLSTSGLYGVDFGLSVVDNTQKVRQADGTVVLRDIRLIRAGFAQGKLNELCIAMNQTILGQDYTLKLTGGDGNLSTWEVDARNVELDGARVAGTLTLDGVVKFGITGEDVTTIKAPDGTHVENPLEATPSRHRFGADSTFAEFTQLTGKVYAMEIVGPFALPGLKVKIEPGRTTCPAPPAPTAPPS</sequence>
<evidence type="ECO:0000313" key="1">
    <source>
        <dbReference type="EMBL" id="SDO73768.1"/>
    </source>
</evidence>
<dbReference type="RefSeq" id="WP_091373882.1">
    <property type="nucleotide sequence ID" value="NZ_FNDV01000005.1"/>
</dbReference>
<dbReference type="Proteomes" id="UP000199651">
    <property type="component" value="Unassembled WGS sequence"/>
</dbReference>
<dbReference type="STRING" id="504798.SAMN05421871_105100"/>
<dbReference type="InterPro" id="IPR046198">
    <property type="entry name" value="DUF6230"/>
</dbReference>